<dbReference type="PANTHER" id="PTHR10849:SF24">
    <property type="entry name" value="NADH-QUINONE OXIDOREDUCTASE SUBUNIT I 2"/>
    <property type="match status" value="1"/>
</dbReference>
<evidence type="ECO:0000256" key="4">
    <source>
        <dbReference type="ARBA" id="ARBA00022723"/>
    </source>
</evidence>
<dbReference type="PROSITE" id="PS00198">
    <property type="entry name" value="4FE4S_FER_1"/>
    <property type="match status" value="2"/>
</dbReference>
<dbReference type="GO" id="GO:0051539">
    <property type="term" value="F:4 iron, 4 sulfur cluster binding"/>
    <property type="evidence" value="ECO:0007669"/>
    <property type="project" value="UniProtKB-KW"/>
</dbReference>
<dbReference type="PANTHER" id="PTHR10849">
    <property type="entry name" value="NADH DEHYDROGENASE UBIQUINONE IRON-SULFUR PROTEIN 8, MITOCHONDRIAL"/>
    <property type="match status" value="1"/>
</dbReference>
<keyword evidence="6" id="KW-1278">Translocase</keyword>
<dbReference type="GO" id="GO:0046872">
    <property type="term" value="F:metal ion binding"/>
    <property type="evidence" value="ECO:0007669"/>
    <property type="project" value="UniProtKB-KW"/>
</dbReference>
<feature type="domain" description="4Fe-4S ferredoxin-type" evidence="12">
    <location>
        <begin position="63"/>
        <end position="95"/>
    </location>
</feature>
<evidence type="ECO:0000256" key="8">
    <source>
        <dbReference type="ARBA" id="ARBA00023014"/>
    </source>
</evidence>
<keyword evidence="8" id="KW-0411">Iron-sulfur</keyword>
<evidence type="ECO:0000256" key="3">
    <source>
        <dbReference type="ARBA" id="ARBA00022719"/>
    </source>
</evidence>
<keyword evidence="7" id="KW-0408">Iron</keyword>
<keyword evidence="5" id="KW-0677">Repeat</keyword>
<dbReference type="SUPFAM" id="SSF54862">
    <property type="entry name" value="4Fe-4S ferredoxins"/>
    <property type="match status" value="1"/>
</dbReference>
<evidence type="ECO:0000256" key="7">
    <source>
        <dbReference type="ARBA" id="ARBA00023004"/>
    </source>
</evidence>
<protein>
    <recommendedName>
        <fullName evidence="12">4Fe-4S ferredoxin-type domain-containing protein</fullName>
    </recommendedName>
</protein>
<keyword evidence="3" id="KW-0874">Quinone</keyword>
<keyword evidence="4" id="KW-0479">Metal-binding</keyword>
<evidence type="ECO:0000256" key="10">
    <source>
        <dbReference type="ARBA" id="ARBA00023075"/>
    </source>
</evidence>
<dbReference type="HAMAP" id="MF_01351">
    <property type="entry name" value="NDH1_NuoI"/>
    <property type="match status" value="1"/>
</dbReference>
<evidence type="ECO:0000256" key="9">
    <source>
        <dbReference type="ARBA" id="ARBA00023027"/>
    </source>
</evidence>
<accession>A0A0F9PW74</accession>
<keyword evidence="2" id="KW-0004">4Fe-4S</keyword>
<dbReference type="GO" id="GO:0048038">
    <property type="term" value="F:quinone binding"/>
    <property type="evidence" value="ECO:0007669"/>
    <property type="project" value="UniProtKB-KW"/>
</dbReference>
<evidence type="ECO:0000256" key="11">
    <source>
        <dbReference type="ARBA" id="ARBA00023136"/>
    </source>
</evidence>
<keyword evidence="9" id="KW-0520">NAD</keyword>
<evidence type="ECO:0000256" key="6">
    <source>
        <dbReference type="ARBA" id="ARBA00022967"/>
    </source>
</evidence>
<feature type="domain" description="4Fe-4S ferredoxin-type" evidence="12">
    <location>
        <begin position="107"/>
        <end position="136"/>
    </location>
</feature>
<keyword evidence="10" id="KW-0830">Ubiquinone</keyword>
<evidence type="ECO:0000313" key="13">
    <source>
        <dbReference type="EMBL" id="KKN35875.1"/>
    </source>
</evidence>
<evidence type="ECO:0000256" key="5">
    <source>
        <dbReference type="ARBA" id="ARBA00022737"/>
    </source>
</evidence>
<keyword evidence="1" id="KW-1003">Cell membrane</keyword>
<proteinExistence type="inferred from homology"/>
<dbReference type="InterPro" id="IPR017900">
    <property type="entry name" value="4Fe4S_Fe_S_CS"/>
</dbReference>
<dbReference type="Pfam" id="PF12838">
    <property type="entry name" value="Fer4_7"/>
    <property type="match status" value="1"/>
</dbReference>
<keyword evidence="11" id="KW-0472">Membrane</keyword>
<dbReference type="InterPro" id="IPR017896">
    <property type="entry name" value="4Fe4S_Fe-S-bd"/>
</dbReference>
<dbReference type="PROSITE" id="PS51379">
    <property type="entry name" value="4FE4S_FER_2"/>
    <property type="match status" value="2"/>
</dbReference>
<dbReference type="GO" id="GO:0016020">
    <property type="term" value="C:membrane"/>
    <property type="evidence" value="ECO:0007669"/>
    <property type="project" value="InterPro"/>
</dbReference>
<sequence length="157" mass="18130">MIKALRYFIEIIRGSFITGRHFASNFFFRCLKVLGIKTKRKGAETIQYPEQRKEIASRHRSLHRLMTRPDGKPRCVACMLCVTVCPSECIYVEAAEDPDPEIQKYPAKFIIDLSRCCFCGFCVEACPEDAIRMDTGNVELAEYSQDDMIYDLDKLIR</sequence>
<evidence type="ECO:0000256" key="1">
    <source>
        <dbReference type="ARBA" id="ARBA00022475"/>
    </source>
</evidence>
<dbReference type="AlphaFoldDB" id="A0A0F9PW74"/>
<dbReference type="GO" id="GO:0016651">
    <property type="term" value="F:oxidoreductase activity, acting on NAD(P)H"/>
    <property type="evidence" value="ECO:0007669"/>
    <property type="project" value="InterPro"/>
</dbReference>
<evidence type="ECO:0000256" key="2">
    <source>
        <dbReference type="ARBA" id="ARBA00022485"/>
    </source>
</evidence>
<organism evidence="13">
    <name type="scientific">marine sediment metagenome</name>
    <dbReference type="NCBI Taxonomy" id="412755"/>
    <lineage>
        <taxon>unclassified sequences</taxon>
        <taxon>metagenomes</taxon>
        <taxon>ecological metagenomes</taxon>
    </lineage>
</organism>
<dbReference type="EMBL" id="LAZR01002005">
    <property type="protein sequence ID" value="KKN35875.1"/>
    <property type="molecule type" value="Genomic_DNA"/>
</dbReference>
<comment type="caution">
    <text evidence="13">The sequence shown here is derived from an EMBL/GenBank/DDBJ whole genome shotgun (WGS) entry which is preliminary data.</text>
</comment>
<dbReference type="InterPro" id="IPR010226">
    <property type="entry name" value="NADH_quinone_OxRdtase_chainI"/>
</dbReference>
<dbReference type="Gene3D" id="3.30.70.3270">
    <property type="match status" value="1"/>
</dbReference>
<dbReference type="NCBIfam" id="TIGR01971">
    <property type="entry name" value="NuoI"/>
    <property type="match status" value="1"/>
</dbReference>
<name>A0A0F9PW74_9ZZZZ</name>
<gene>
    <name evidence="13" type="ORF">LCGC14_0779340</name>
</gene>
<evidence type="ECO:0000259" key="12">
    <source>
        <dbReference type="PROSITE" id="PS51379"/>
    </source>
</evidence>
<reference evidence="13" key="1">
    <citation type="journal article" date="2015" name="Nature">
        <title>Complex archaea that bridge the gap between prokaryotes and eukaryotes.</title>
        <authorList>
            <person name="Spang A."/>
            <person name="Saw J.H."/>
            <person name="Jorgensen S.L."/>
            <person name="Zaremba-Niedzwiedzka K."/>
            <person name="Martijn J."/>
            <person name="Lind A.E."/>
            <person name="van Eijk R."/>
            <person name="Schleper C."/>
            <person name="Guy L."/>
            <person name="Ettema T.J."/>
        </authorList>
    </citation>
    <scope>NUCLEOTIDE SEQUENCE</scope>
</reference>